<dbReference type="UniPathway" id="UPA00193"/>
<dbReference type="GO" id="GO:0004489">
    <property type="term" value="F:methylenetetrahydrofolate reductase [NAD(P)H] activity"/>
    <property type="evidence" value="ECO:0007669"/>
    <property type="project" value="EnsemblFungi"/>
</dbReference>
<protein>
    <recommendedName>
        <fullName evidence="9">MTHFR SAM-binding regulatory domain-containing protein</fullName>
    </recommendedName>
</protein>
<keyword evidence="11" id="KW-1185">Reference proteome</keyword>
<evidence type="ECO:0000256" key="3">
    <source>
        <dbReference type="ARBA" id="ARBA00006743"/>
    </source>
</evidence>
<organism evidence="10 11">
    <name type="scientific">Wickerhamomyces anomalus (strain ATCC 58044 / CBS 1984 / NCYC 433 / NRRL Y-366-8)</name>
    <name type="common">Yeast</name>
    <name type="synonym">Hansenula anomala</name>
    <dbReference type="NCBI Taxonomy" id="683960"/>
    <lineage>
        <taxon>Eukaryota</taxon>
        <taxon>Fungi</taxon>
        <taxon>Dikarya</taxon>
        <taxon>Ascomycota</taxon>
        <taxon>Saccharomycotina</taxon>
        <taxon>Saccharomycetes</taxon>
        <taxon>Phaffomycetales</taxon>
        <taxon>Wickerhamomycetaceae</taxon>
        <taxon>Wickerhamomyces</taxon>
    </lineage>
</organism>
<keyword evidence="7" id="KW-0560">Oxidoreductase</keyword>
<comment type="cofactor">
    <cofactor evidence="1">
        <name>FAD</name>
        <dbReference type="ChEBI" id="CHEBI:57692"/>
    </cofactor>
</comment>
<dbReference type="OrthoDB" id="16284at2759"/>
<dbReference type="GO" id="GO:0071949">
    <property type="term" value="F:FAD binding"/>
    <property type="evidence" value="ECO:0007669"/>
    <property type="project" value="TreeGrafter"/>
</dbReference>
<keyword evidence="5" id="KW-0274">FAD</keyword>
<evidence type="ECO:0000256" key="5">
    <source>
        <dbReference type="ARBA" id="ARBA00022827"/>
    </source>
</evidence>
<evidence type="ECO:0000256" key="4">
    <source>
        <dbReference type="ARBA" id="ARBA00022630"/>
    </source>
</evidence>
<accession>A0A1E3PBU7</accession>
<dbReference type="STRING" id="683960.A0A1E3PBU7"/>
<comment type="similarity">
    <text evidence="3">Belongs to the methylenetetrahydrofolate reductase family.</text>
</comment>
<dbReference type="AlphaFoldDB" id="A0A1E3PBU7"/>
<reference evidence="10 11" key="1">
    <citation type="journal article" date="2016" name="Proc. Natl. Acad. Sci. U.S.A.">
        <title>Comparative genomics of biotechnologically important yeasts.</title>
        <authorList>
            <person name="Riley R."/>
            <person name="Haridas S."/>
            <person name="Wolfe K.H."/>
            <person name="Lopes M.R."/>
            <person name="Hittinger C.T."/>
            <person name="Goeker M."/>
            <person name="Salamov A.A."/>
            <person name="Wisecaver J.H."/>
            <person name="Long T.M."/>
            <person name="Calvey C.H."/>
            <person name="Aerts A.L."/>
            <person name="Barry K.W."/>
            <person name="Choi C."/>
            <person name="Clum A."/>
            <person name="Coughlan A.Y."/>
            <person name="Deshpande S."/>
            <person name="Douglass A.P."/>
            <person name="Hanson S.J."/>
            <person name="Klenk H.-P."/>
            <person name="LaButti K.M."/>
            <person name="Lapidus A."/>
            <person name="Lindquist E.A."/>
            <person name="Lipzen A.M."/>
            <person name="Meier-Kolthoff J.P."/>
            <person name="Ohm R.A."/>
            <person name="Otillar R.P."/>
            <person name="Pangilinan J.L."/>
            <person name="Peng Y."/>
            <person name="Rokas A."/>
            <person name="Rosa C.A."/>
            <person name="Scheuner C."/>
            <person name="Sibirny A.A."/>
            <person name="Slot J.C."/>
            <person name="Stielow J.B."/>
            <person name="Sun H."/>
            <person name="Kurtzman C.P."/>
            <person name="Blackwell M."/>
            <person name="Grigoriev I.V."/>
            <person name="Jeffries T.W."/>
        </authorList>
    </citation>
    <scope>NUCLEOTIDE SEQUENCE [LARGE SCALE GENOMIC DNA]</scope>
    <source>
        <strain evidence="11">ATCC 58044 / CBS 1984 / NCYC 433 / NRRL Y-366-8</strain>
    </source>
</reference>
<feature type="domain" description="MTHFR SAM-binding regulatory" evidence="9">
    <location>
        <begin position="383"/>
        <end position="632"/>
    </location>
</feature>
<dbReference type="PANTHER" id="PTHR45754">
    <property type="entry name" value="METHYLENETETRAHYDROFOLATE REDUCTASE"/>
    <property type="match status" value="1"/>
</dbReference>
<keyword evidence="6" id="KW-0521">NADP</keyword>
<dbReference type="EMBL" id="KV454208">
    <property type="protein sequence ID" value="ODQ62848.1"/>
    <property type="molecule type" value="Genomic_DNA"/>
</dbReference>
<dbReference type="GO" id="GO:0035999">
    <property type="term" value="P:tetrahydrofolate interconversion"/>
    <property type="evidence" value="ECO:0007669"/>
    <property type="project" value="UniProtKB-UniPathway"/>
</dbReference>
<evidence type="ECO:0000256" key="8">
    <source>
        <dbReference type="RuleBase" id="RU004254"/>
    </source>
</evidence>
<dbReference type="RefSeq" id="XP_019042055.1">
    <property type="nucleotide sequence ID" value="XM_019184487.1"/>
</dbReference>
<evidence type="ECO:0000313" key="10">
    <source>
        <dbReference type="EMBL" id="ODQ62848.1"/>
    </source>
</evidence>
<dbReference type="InterPro" id="IPR003171">
    <property type="entry name" value="Mehydrof_redctse-like"/>
</dbReference>
<evidence type="ECO:0000256" key="2">
    <source>
        <dbReference type="ARBA" id="ARBA00004777"/>
    </source>
</evidence>
<dbReference type="InterPro" id="IPR004621">
    <property type="entry name" value="Fadh2_euk"/>
</dbReference>
<gene>
    <name evidence="10" type="ORF">WICANDRAFT_77010</name>
</gene>
<dbReference type="Pfam" id="PF21895">
    <property type="entry name" value="MTHFR_C"/>
    <property type="match status" value="1"/>
</dbReference>
<evidence type="ECO:0000256" key="1">
    <source>
        <dbReference type="ARBA" id="ARBA00001974"/>
    </source>
</evidence>
<dbReference type="GeneID" id="30201733"/>
<comment type="pathway">
    <text evidence="2 8">One-carbon metabolism; tetrahydrofolate interconversion.</text>
</comment>
<sequence length="635" mass="71926">MPTIRDKIQNLKNGEVFLSLEFFPPKTESGIRNLLARMERMSALNPLFVTITWGAGGSTSEKTLSLVQTCQKELDFTTCMHLTCTNTDKSIIDNALAKAKQAGIRNILALRGDPPRGEEYFVPNAADFQYAVDLVKYIKQQYGDYFSVGVAAYPEGHCEGADNSEQDVNKDLPYLKEKVDAGADFIITQLFYDVEKFLEFESLVRTNISQDIPILPGLMPINTYQLFHRAAKLSHASIPTQILNRFPENIQNDDDKVKSVGVEILRDMIHEIYSRTNGRIKGFHFYTLNLEKSIAQIVEKSSLLNRVLEYNKDDEDAVMSDDEEIPVITKKEKSRRSSSINTSNKVLVDKIRKDSQDFEDVNNFKFVSPSKKDIVAISSGEGTLGRDATWDDFPNGRFGDSRSPAYGEIDGYGPSLKIATKRAYELWGYPVDVKDISKVFINYLEGTIDALPWSELGLSPETAIIQEELIQLNERGFLSLASQPATDGAKSEDKIFGWGPKGGYVYQKAFVELFVSKEDWEQKLKPKVESNSKISYYIGDSKGFFKSSLPKGSSNAVTWGVFPDREILQTTIIEEESFKAWRDEAFSIWLEWAKLYKKNTATSKLIHSIHDTYYLVSFVYHDYRNEAGLWELLLS</sequence>
<dbReference type="Proteomes" id="UP000094112">
    <property type="component" value="Unassembled WGS sequence"/>
</dbReference>
<proteinExistence type="inferred from homology"/>
<dbReference type="SUPFAM" id="SSF51730">
    <property type="entry name" value="FAD-linked oxidoreductase"/>
    <property type="match status" value="1"/>
</dbReference>
<name>A0A1E3PBU7_WICAA</name>
<dbReference type="CDD" id="cd00537">
    <property type="entry name" value="MTHFR"/>
    <property type="match status" value="1"/>
</dbReference>
<keyword evidence="4" id="KW-0285">Flavoprotein</keyword>
<dbReference type="Gene3D" id="3.20.20.220">
    <property type="match status" value="1"/>
</dbReference>
<evidence type="ECO:0000256" key="7">
    <source>
        <dbReference type="ARBA" id="ARBA00023002"/>
    </source>
</evidence>
<dbReference type="InterPro" id="IPR029041">
    <property type="entry name" value="FAD-linked_oxidoreductase-like"/>
</dbReference>
<evidence type="ECO:0000256" key="6">
    <source>
        <dbReference type="ARBA" id="ARBA00022857"/>
    </source>
</evidence>
<dbReference type="NCBIfam" id="TIGR00677">
    <property type="entry name" value="fadh2_euk"/>
    <property type="match status" value="1"/>
</dbReference>
<dbReference type="Pfam" id="PF02219">
    <property type="entry name" value="MTHFR"/>
    <property type="match status" value="1"/>
</dbReference>
<dbReference type="GO" id="GO:0009086">
    <property type="term" value="P:methionine biosynthetic process"/>
    <property type="evidence" value="ECO:0007669"/>
    <property type="project" value="TreeGrafter"/>
</dbReference>
<dbReference type="GO" id="GO:0005829">
    <property type="term" value="C:cytosol"/>
    <property type="evidence" value="ECO:0007669"/>
    <property type="project" value="TreeGrafter"/>
</dbReference>
<dbReference type="FunFam" id="3.20.20.220:FF:000002">
    <property type="entry name" value="Methylenetetrahydrofolate reductase"/>
    <property type="match status" value="1"/>
</dbReference>
<evidence type="ECO:0000313" key="11">
    <source>
        <dbReference type="Proteomes" id="UP000094112"/>
    </source>
</evidence>
<dbReference type="PANTHER" id="PTHR45754:SF1">
    <property type="entry name" value="METHYLENETETRAHYDROFOLATE REDUCTASE 1"/>
    <property type="match status" value="1"/>
</dbReference>
<evidence type="ECO:0000259" key="9">
    <source>
        <dbReference type="Pfam" id="PF21895"/>
    </source>
</evidence>
<dbReference type="InterPro" id="IPR053806">
    <property type="entry name" value="MTHFR_C"/>
</dbReference>